<evidence type="ECO:0008006" key="3">
    <source>
        <dbReference type="Google" id="ProtNLM"/>
    </source>
</evidence>
<dbReference type="Gene3D" id="3.30.470.10">
    <property type="match status" value="1"/>
</dbReference>
<dbReference type="EMBL" id="GG745331">
    <property type="protein sequence ID" value="KNE56990.1"/>
    <property type="molecule type" value="Genomic_DNA"/>
</dbReference>
<dbReference type="AlphaFoldDB" id="A0A0L0S3M2"/>
<dbReference type="VEuPathDB" id="FungiDB:AMAG_02753"/>
<dbReference type="InterPro" id="IPR043132">
    <property type="entry name" value="BCAT-like_C"/>
</dbReference>
<dbReference type="GO" id="GO:0003824">
    <property type="term" value="F:catalytic activity"/>
    <property type="evidence" value="ECO:0007669"/>
    <property type="project" value="InterPro"/>
</dbReference>
<name>A0A0L0S3M2_ALLM3</name>
<dbReference type="InterPro" id="IPR043131">
    <property type="entry name" value="BCAT-like_N"/>
</dbReference>
<accession>A0A0L0S3M2</accession>
<keyword evidence="2" id="KW-1185">Reference proteome</keyword>
<reference evidence="1 2" key="1">
    <citation type="submission" date="2009-11" db="EMBL/GenBank/DDBJ databases">
        <title>Annotation of Allomyces macrogynus ATCC 38327.</title>
        <authorList>
            <consortium name="The Broad Institute Genome Sequencing Platform"/>
            <person name="Russ C."/>
            <person name="Cuomo C."/>
            <person name="Burger G."/>
            <person name="Gray M.W."/>
            <person name="Holland P.W.H."/>
            <person name="King N."/>
            <person name="Lang F.B.F."/>
            <person name="Roger A.J."/>
            <person name="Ruiz-Trillo I."/>
            <person name="Young S.K."/>
            <person name="Zeng Q."/>
            <person name="Gargeya S."/>
            <person name="Fitzgerald M."/>
            <person name="Haas B."/>
            <person name="Abouelleil A."/>
            <person name="Alvarado L."/>
            <person name="Arachchi H.M."/>
            <person name="Berlin A."/>
            <person name="Chapman S.B."/>
            <person name="Gearin G."/>
            <person name="Goldberg J."/>
            <person name="Griggs A."/>
            <person name="Gujja S."/>
            <person name="Hansen M."/>
            <person name="Heiman D."/>
            <person name="Howarth C."/>
            <person name="Larimer J."/>
            <person name="Lui A."/>
            <person name="MacDonald P.J.P."/>
            <person name="McCowen C."/>
            <person name="Montmayeur A."/>
            <person name="Murphy C."/>
            <person name="Neiman D."/>
            <person name="Pearson M."/>
            <person name="Priest M."/>
            <person name="Roberts A."/>
            <person name="Saif S."/>
            <person name="Shea T."/>
            <person name="Sisk P."/>
            <person name="Stolte C."/>
            <person name="Sykes S."/>
            <person name="Wortman J."/>
            <person name="Nusbaum C."/>
            <person name="Birren B."/>
        </authorList>
    </citation>
    <scope>NUCLEOTIDE SEQUENCE [LARGE SCALE GENOMIC DNA]</scope>
    <source>
        <strain evidence="1 2">ATCC 38327</strain>
    </source>
</reference>
<evidence type="ECO:0000313" key="1">
    <source>
        <dbReference type="EMBL" id="KNE56990.1"/>
    </source>
</evidence>
<proteinExistence type="predicted"/>
<reference evidence="2" key="2">
    <citation type="submission" date="2009-11" db="EMBL/GenBank/DDBJ databases">
        <title>The Genome Sequence of Allomyces macrogynus strain ATCC 38327.</title>
        <authorList>
            <consortium name="The Broad Institute Genome Sequencing Platform"/>
            <person name="Russ C."/>
            <person name="Cuomo C."/>
            <person name="Shea T."/>
            <person name="Young S.K."/>
            <person name="Zeng Q."/>
            <person name="Koehrsen M."/>
            <person name="Haas B."/>
            <person name="Borodovsky M."/>
            <person name="Guigo R."/>
            <person name="Alvarado L."/>
            <person name="Berlin A."/>
            <person name="Borenstein D."/>
            <person name="Chen Z."/>
            <person name="Engels R."/>
            <person name="Freedman E."/>
            <person name="Gellesch M."/>
            <person name="Goldberg J."/>
            <person name="Griggs A."/>
            <person name="Gujja S."/>
            <person name="Heiman D."/>
            <person name="Hepburn T."/>
            <person name="Howarth C."/>
            <person name="Jen D."/>
            <person name="Larson L."/>
            <person name="Lewis B."/>
            <person name="Mehta T."/>
            <person name="Park D."/>
            <person name="Pearson M."/>
            <person name="Roberts A."/>
            <person name="Saif S."/>
            <person name="Shenoy N."/>
            <person name="Sisk P."/>
            <person name="Stolte C."/>
            <person name="Sykes S."/>
            <person name="Walk T."/>
            <person name="White J."/>
            <person name="Yandava C."/>
            <person name="Burger G."/>
            <person name="Gray M.W."/>
            <person name="Holland P.W.H."/>
            <person name="King N."/>
            <person name="Lang F.B.F."/>
            <person name="Roger A.J."/>
            <person name="Ruiz-Trillo I."/>
            <person name="Lander E."/>
            <person name="Nusbaum C."/>
        </authorList>
    </citation>
    <scope>NUCLEOTIDE SEQUENCE [LARGE SCALE GENOMIC DNA]</scope>
    <source>
        <strain evidence="2">ATCC 38327</strain>
    </source>
</reference>
<organism evidence="1 2">
    <name type="scientific">Allomyces macrogynus (strain ATCC 38327)</name>
    <name type="common">Allomyces javanicus var. macrogynus</name>
    <dbReference type="NCBI Taxonomy" id="578462"/>
    <lineage>
        <taxon>Eukaryota</taxon>
        <taxon>Fungi</taxon>
        <taxon>Fungi incertae sedis</taxon>
        <taxon>Blastocladiomycota</taxon>
        <taxon>Blastocladiomycetes</taxon>
        <taxon>Blastocladiales</taxon>
        <taxon>Blastocladiaceae</taxon>
        <taxon>Allomyces</taxon>
    </lineage>
</organism>
<gene>
    <name evidence="1" type="ORF">AMAG_02753</name>
</gene>
<dbReference type="InterPro" id="IPR036038">
    <property type="entry name" value="Aminotransferase-like"/>
</dbReference>
<evidence type="ECO:0000313" key="2">
    <source>
        <dbReference type="Proteomes" id="UP000054350"/>
    </source>
</evidence>
<sequence>MMEQLAAIDNVGILETILHDTSLSQEAQFVLLDFHLERLFSSAKRLRDAYKTPQGWSVTRDAVIDALEKHVSEAVNRSDWATASAGHDEKCLRVRVIVGVKGDLAITSAPIPRPSGVEWHPPRFDGVKPSVDQIANWWHAVLQRPDTPGPMLVHVDPEPTQPGALRGASDRVWTHPVYLTCKTTHRVIYADAQARAQAAFPHDTVTDVLLTAADGRIAESCFTNVALFCFRTLTWITPRDRWTRRVPGRV</sequence>
<dbReference type="Proteomes" id="UP000054350">
    <property type="component" value="Unassembled WGS sequence"/>
</dbReference>
<dbReference type="SUPFAM" id="SSF56752">
    <property type="entry name" value="D-aminoacid aminotransferase-like PLP-dependent enzymes"/>
    <property type="match status" value="1"/>
</dbReference>
<dbReference type="Gene3D" id="3.20.10.10">
    <property type="entry name" value="D-amino Acid Aminotransferase, subunit A, domain 2"/>
    <property type="match status" value="1"/>
</dbReference>
<protein>
    <recommendedName>
        <fullName evidence="3">Aminotransferase class IV</fullName>
    </recommendedName>
</protein>